<evidence type="ECO:0000256" key="6">
    <source>
        <dbReference type="ARBA" id="ARBA00022840"/>
    </source>
</evidence>
<keyword evidence="12" id="KW-1185">Reference proteome</keyword>
<evidence type="ECO:0000256" key="1">
    <source>
        <dbReference type="ARBA" id="ARBA00004496"/>
    </source>
</evidence>
<dbReference type="EMBL" id="BMEL01000002">
    <property type="protein sequence ID" value="GGF17403.1"/>
    <property type="molecule type" value="Genomic_DNA"/>
</dbReference>
<sequence length="303" mass="34420">MTSLTGSIKPQSQQDVYNDPYFKSLIKRSLRYLSTGYPVHFTGPSGIGKTTLALHIAKQRKRPVLLINGNKDLSNEDLIGAYTGYRRKKLNDNFVRTVHKIEENISEEWVNGRLYEAVKEGYTVVYDEFTRSQPETNNLFLSILEEKILPLYGTKRTESFIDVHPDFSIIFTSNPAEYAGVYQSQDALLDRMVTLPVEYMDEEAETAIVMKKTKISEKKASAIVGFVNRVRGLCENDVASLSLRSSIMIAQVVERYNIKVKGDNSEFQDVCTDITLFPLQACSDETESLEELKEKILVECKEV</sequence>
<keyword evidence="3" id="KW-0963">Cytoplasm</keyword>
<comment type="subcellular location">
    <subcellularLocation>
        <location evidence="1">Cytoplasm</location>
    </subcellularLocation>
    <subcellularLocation>
        <location evidence="8">Gas vesicle</location>
    </subcellularLocation>
</comment>
<evidence type="ECO:0000256" key="7">
    <source>
        <dbReference type="ARBA" id="ARBA00022987"/>
    </source>
</evidence>
<comment type="catalytic activity">
    <reaction evidence="9">
        <text>ATP + H2O = ADP + phosphate + H(+)</text>
        <dbReference type="Rhea" id="RHEA:13065"/>
        <dbReference type="ChEBI" id="CHEBI:15377"/>
        <dbReference type="ChEBI" id="CHEBI:15378"/>
        <dbReference type="ChEBI" id="CHEBI:30616"/>
        <dbReference type="ChEBI" id="CHEBI:43474"/>
        <dbReference type="ChEBI" id="CHEBI:456216"/>
    </reaction>
</comment>
<proteinExistence type="inferred from homology"/>
<dbReference type="PANTHER" id="PTHR42759">
    <property type="entry name" value="MOXR FAMILY PROTEIN"/>
    <property type="match status" value="1"/>
</dbReference>
<keyword evidence="5" id="KW-0378">Hydrolase</keyword>
<dbReference type="CDD" id="cd00009">
    <property type="entry name" value="AAA"/>
    <property type="match status" value="1"/>
</dbReference>
<name>A0A917B2L2_HALAA</name>
<evidence type="ECO:0000313" key="11">
    <source>
        <dbReference type="EMBL" id="GGF17403.1"/>
    </source>
</evidence>
<feature type="domain" description="AAA+ ATPase" evidence="10">
    <location>
        <begin position="35"/>
        <end position="203"/>
    </location>
</feature>
<dbReference type="SMART" id="SM00382">
    <property type="entry name" value="AAA"/>
    <property type="match status" value="1"/>
</dbReference>
<dbReference type="RefSeq" id="WP_188376900.1">
    <property type="nucleotide sequence ID" value="NZ_BMEL01000002.1"/>
</dbReference>
<organism evidence="11 12">
    <name type="scientific">Halobacillus andaensis</name>
    <dbReference type="NCBI Taxonomy" id="1176239"/>
    <lineage>
        <taxon>Bacteria</taxon>
        <taxon>Bacillati</taxon>
        <taxon>Bacillota</taxon>
        <taxon>Bacilli</taxon>
        <taxon>Bacillales</taxon>
        <taxon>Bacillaceae</taxon>
        <taxon>Halobacillus</taxon>
    </lineage>
</organism>
<dbReference type="InterPro" id="IPR011704">
    <property type="entry name" value="ATPase_dyneun-rel_AAA"/>
</dbReference>
<keyword evidence="7" id="KW-0304">Gas vesicle</keyword>
<dbReference type="Proteomes" id="UP000660110">
    <property type="component" value="Unassembled WGS sequence"/>
</dbReference>
<gene>
    <name evidence="11" type="ORF">GCM10010954_15150</name>
</gene>
<dbReference type="InterPro" id="IPR003593">
    <property type="entry name" value="AAA+_ATPase"/>
</dbReference>
<evidence type="ECO:0000256" key="8">
    <source>
        <dbReference type="ARBA" id="ARBA00035108"/>
    </source>
</evidence>
<dbReference type="GO" id="GO:0005737">
    <property type="term" value="C:cytoplasm"/>
    <property type="evidence" value="ECO:0007669"/>
    <property type="project" value="UniProtKB-SubCell"/>
</dbReference>
<evidence type="ECO:0000259" key="10">
    <source>
        <dbReference type="SMART" id="SM00382"/>
    </source>
</evidence>
<dbReference type="GO" id="GO:0031411">
    <property type="term" value="C:gas vesicle"/>
    <property type="evidence" value="ECO:0007669"/>
    <property type="project" value="UniProtKB-SubCell"/>
</dbReference>
<evidence type="ECO:0000256" key="5">
    <source>
        <dbReference type="ARBA" id="ARBA00022801"/>
    </source>
</evidence>
<comment type="similarity">
    <text evidence="2">Belongs to the CbbQ/NirQ/NorQ/GpvN family.</text>
</comment>
<dbReference type="InterPro" id="IPR013462">
    <property type="entry name" value="Gas-vesicle_GvpN"/>
</dbReference>
<evidence type="ECO:0000256" key="9">
    <source>
        <dbReference type="ARBA" id="ARBA00049360"/>
    </source>
</evidence>
<dbReference type="InterPro" id="IPR027417">
    <property type="entry name" value="P-loop_NTPase"/>
</dbReference>
<dbReference type="PANTHER" id="PTHR42759:SF1">
    <property type="entry name" value="MAGNESIUM-CHELATASE SUBUNIT CHLD"/>
    <property type="match status" value="1"/>
</dbReference>
<dbReference type="AlphaFoldDB" id="A0A917B2L2"/>
<keyword evidence="6" id="KW-0067">ATP-binding</keyword>
<dbReference type="GO" id="GO:0016887">
    <property type="term" value="F:ATP hydrolysis activity"/>
    <property type="evidence" value="ECO:0007669"/>
    <property type="project" value="InterPro"/>
</dbReference>
<evidence type="ECO:0000256" key="2">
    <source>
        <dbReference type="ARBA" id="ARBA00009417"/>
    </source>
</evidence>
<evidence type="ECO:0000256" key="4">
    <source>
        <dbReference type="ARBA" id="ARBA00022741"/>
    </source>
</evidence>
<dbReference type="InterPro" id="IPR050764">
    <property type="entry name" value="CbbQ/NirQ/NorQ/GpvN"/>
</dbReference>
<dbReference type="NCBIfam" id="TIGR02640">
    <property type="entry name" value="gas_vesic_GvpN"/>
    <property type="match status" value="1"/>
</dbReference>
<reference evidence="11" key="1">
    <citation type="journal article" date="2014" name="Int. J. Syst. Evol. Microbiol.">
        <title>Complete genome sequence of Corynebacterium casei LMG S-19264T (=DSM 44701T), isolated from a smear-ripened cheese.</title>
        <authorList>
            <consortium name="US DOE Joint Genome Institute (JGI-PGF)"/>
            <person name="Walter F."/>
            <person name="Albersmeier A."/>
            <person name="Kalinowski J."/>
            <person name="Ruckert C."/>
        </authorList>
    </citation>
    <scope>NUCLEOTIDE SEQUENCE</scope>
    <source>
        <strain evidence="11">CGMCC 1.12153</strain>
    </source>
</reference>
<reference evidence="11" key="2">
    <citation type="submission" date="2020-09" db="EMBL/GenBank/DDBJ databases">
        <authorList>
            <person name="Sun Q."/>
            <person name="Zhou Y."/>
        </authorList>
    </citation>
    <scope>NUCLEOTIDE SEQUENCE</scope>
    <source>
        <strain evidence="11">CGMCC 1.12153</strain>
    </source>
</reference>
<comment type="caution">
    <text evidence="11">The sequence shown here is derived from an EMBL/GenBank/DDBJ whole genome shotgun (WGS) entry which is preliminary data.</text>
</comment>
<accession>A0A917B2L2</accession>
<keyword evidence="4" id="KW-0547">Nucleotide-binding</keyword>
<evidence type="ECO:0000313" key="12">
    <source>
        <dbReference type="Proteomes" id="UP000660110"/>
    </source>
</evidence>
<dbReference type="GO" id="GO:0031412">
    <property type="term" value="P:gas vesicle organization"/>
    <property type="evidence" value="ECO:0007669"/>
    <property type="project" value="InterPro"/>
</dbReference>
<dbReference type="SUPFAM" id="SSF52540">
    <property type="entry name" value="P-loop containing nucleoside triphosphate hydrolases"/>
    <property type="match status" value="1"/>
</dbReference>
<protein>
    <submittedName>
        <fullName evidence="11">ATPase AAA</fullName>
    </submittedName>
</protein>
<dbReference type="Gene3D" id="3.40.50.300">
    <property type="entry name" value="P-loop containing nucleotide triphosphate hydrolases"/>
    <property type="match status" value="1"/>
</dbReference>
<dbReference type="GO" id="GO:0005524">
    <property type="term" value="F:ATP binding"/>
    <property type="evidence" value="ECO:0007669"/>
    <property type="project" value="UniProtKB-KW"/>
</dbReference>
<evidence type="ECO:0000256" key="3">
    <source>
        <dbReference type="ARBA" id="ARBA00022490"/>
    </source>
</evidence>
<dbReference type="Pfam" id="PF07728">
    <property type="entry name" value="AAA_5"/>
    <property type="match status" value="1"/>
</dbReference>